<keyword evidence="4 7" id="KW-0812">Transmembrane</keyword>
<evidence type="ECO:0000313" key="9">
    <source>
        <dbReference type="Proteomes" id="UP000724874"/>
    </source>
</evidence>
<dbReference type="InterPro" id="IPR013657">
    <property type="entry name" value="SCL35B1-4/HUT1"/>
</dbReference>
<dbReference type="NCBIfam" id="TIGR00803">
    <property type="entry name" value="nst"/>
    <property type="match status" value="1"/>
</dbReference>
<dbReference type="GO" id="GO:0005464">
    <property type="term" value="F:UDP-xylose transmembrane transporter activity"/>
    <property type="evidence" value="ECO:0007669"/>
    <property type="project" value="TreeGrafter"/>
</dbReference>
<feature type="transmembrane region" description="Helical" evidence="7">
    <location>
        <begin position="126"/>
        <end position="144"/>
    </location>
</feature>
<sequence length="314" mass="34630">ALTMVFGGCCTNVIAYEQLLNINSRIGSALTFSQMLFITVQSLPSFLVFSKSALLPQLRPREVPLSQWALQVIVLTSGSLLNNWAFAYNVPLTIFIVFRSAALTGLPVSMLFGFMTLKKRYTMMQFLSVAIVTAGVVLVTLSRTTPRSEAQTSKSVSAEDLTKYSFGIAMMTISLFCTGWLGLLQERTYIKYGPCWREGVFYTHLLSLPIFLFLGKDVKQGISSLSTTSSAKSFAILAVNLVTQLICVSGVNRLTSQVSSVSTNIALTVRKALSLCLSIWWFGNDWNTQLVTGAFMVFSGSFLYTLNVNKIKKE</sequence>
<keyword evidence="9" id="KW-1185">Reference proteome</keyword>
<feature type="transmembrane region" description="Helical" evidence="7">
    <location>
        <begin position="68"/>
        <end position="86"/>
    </location>
</feature>
<evidence type="ECO:0000256" key="6">
    <source>
        <dbReference type="ARBA" id="ARBA00023136"/>
    </source>
</evidence>
<accession>A0A9P5NXV3</accession>
<keyword evidence="5 7" id="KW-1133">Transmembrane helix</keyword>
<dbReference type="Proteomes" id="UP000724874">
    <property type="component" value="Unassembled WGS sequence"/>
</dbReference>
<dbReference type="OrthoDB" id="999962at2759"/>
<evidence type="ECO:0000256" key="2">
    <source>
        <dbReference type="ARBA" id="ARBA00022448"/>
    </source>
</evidence>
<evidence type="ECO:0000256" key="7">
    <source>
        <dbReference type="SAM" id="Phobius"/>
    </source>
</evidence>
<evidence type="ECO:0000256" key="3">
    <source>
        <dbReference type="ARBA" id="ARBA00022597"/>
    </source>
</evidence>
<evidence type="ECO:0000256" key="5">
    <source>
        <dbReference type="ARBA" id="ARBA00022989"/>
    </source>
</evidence>
<dbReference type="SUPFAM" id="SSF103481">
    <property type="entry name" value="Multidrug resistance efflux transporter EmrE"/>
    <property type="match status" value="1"/>
</dbReference>
<comment type="subcellular location">
    <subcellularLocation>
        <location evidence="1">Endomembrane system</location>
        <topology evidence="1">Multi-pass membrane protein</topology>
    </subcellularLocation>
</comment>
<evidence type="ECO:0000313" key="8">
    <source>
        <dbReference type="EMBL" id="KAF8909021.1"/>
    </source>
</evidence>
<reference evidence="8" key="1">
    <citation type="submission" date="2020-11" db="EMBL/GenBank/DDBJ databases">
        <authorList>
            <consortium name="DOE Joint Genome Institute"/>
            <person name="Ahrendt S."/>
            <person name="Riley R."/>
            <person name="Andreopoulos W."/>
            <person name="LaButti K."/>
            <person name="Pangilinan J."/>
            <person name="Ruiz-duenas F.J."/>
            <person name="Barrasa J.M."/>
            <person name="Sanchez-Garcia M."/>
            <person name="Camarero S."/>
            <person name="Miyauchi S."/>
            <person name="Serrano A."/>
            <person name="Linde D."/>
            <person name="Babiker R."/>
            <person name="Drula E."/>
            <person name="Ayuso-Fernandez I."/>
            <person name="Pacheco R."/>
            <person name="Padilla G."/>
            <person name="Ferreira P."/>
            <person name="Barriuso J."/>
            <person name="Kellner H."/>
            <person name="Castanera R."/>
            <person name="Alfaro M."/>
            <person name="Ramirez L."/>
            <person name="Pisabarro A.G."/>
            <person name="Kuo A."/>
            <person name="Tritt A."/>
            <person name="Lipzen A."/>
            <person name="He G."/>
            <person name="Yan M."/>
            <person name="Ng V."/>
            <person name="Cullen D."/>
            <person name="Martin F."/>
            <person name="Rosso M.-N."/>
            <person name="Henrissat B."/>
            <person name="Hibbett D."/>
            <person name="Martinez A.T."/>
            <person name="Grigoriev I.V."/>
        </authorList>
    </citation>
    <scope>NUCLEOTIDE SEQUENCE</scope>
    <source>
        <strain evidence="8">AH 44721</strain>
    </source>
</reference>
<feature type="transmembrane region" description="Helical" evidence="7">
    <location>
        <begin position="26"/>
        <end position="48"/>
    </location>
</feature>
<evidence type="ECO:0000256" key="4">
    <source>
        <dbReference type="ARBA" id="ARBA00022692"/>
    </source>
</evidence>
<feature type="transmembrane region" description="Helical" evidence="7">
    <location>
        <begin position="92"/>
        <end position="114"/>
    </location>
</feature>
<organism evidence="8 9">
    <name type="scientific">Gymnopilus junonius</name>
    <name type="common">Spectacular rustgill mushroom</name>
    <name type="synonym">Gymnopilus spectabilis subsp. junonius</name>
    <dbReference type="NCBI Taxonomy" id="109634"/>
    <lineage>
        <taxon>Eukaryota</taxon>
        <taxon>Fungi</taxon>
        <taxon>Dikarya</taxon>
        <taxon>Basidiomycota</taxon>
        <taxon>Agaricomycotina</taxon>
        <taxon>Agaricomycetes</taxon>
        <taxon>Agaricomycetidae</taxon>
        <taxon>Agaricales</taxon>
        <taxon>Agaricineae</taxon>
        <taxon>Hymenogastraceae</taxon>
        <taxon>Gymnopilus</taxon>
    </lineage>
</organism>
<dbReference type="AlphaFoldDB" id="A0A9P5NXV3"/>
<keyword evidence="6 7" id="KW-0472">Membrane</keyword>
<dbReference type="PANTHER" id="PTHR10778">
    <property type="entry name" value="SOLUTE CARRIER FAMILY 35 MEMBER B"/>
    <property type="match status" value="1"/>
</dbReference>
<keyword evidence="3" id="KW-0762">Sugar transport</keyword>
<keyword evidence="2" id="KW-0813">Transport</keyword>
<gene>
    <name evidence="8" type="ORF">CPB84DRAFT_1673850</name>
</gene>
<dbReference type="Pfam" id="PF08449">
    <property type="entry name" value="UAA"/>
    <property type="match status" value="1"/>
</dbReference>
<name>A0A9P5NXV3_GYMJU</name>
<comment type="caution">
    <text evidence="8">The sequence shown here is derived from an EMBL/GenBank/DDBJ whole genome shotgun (WGS) entry which is preliminary data.</text>
</comment>
<proteinExistence type="predicted"/>
<dbReference type="EMBL" id="JADNYJ010000010">
    <property type="protein sequence ID" value="KAF8909021.1"/>
    <property type="molecule type" value="Genomic_DNA"/>
</dbReference>
<feature type="transmembrane region" description="Helical" evidence="7">
    <location>
        <begin position="164"/>
        <end position="183"/>
    </location>
</feature>
<dbReference type="PANTHER" id="PTHR10778:SF4">
    <property type="entry name" value="NUCLEOTIDE SUGAR TRANSPORTER SLC35B4"/>
    <property type="match status" value="1"/>
</dbReference>
<dbReference type="GO" id="GO:0005462">
    <property type="term" value="F:UDP-N-acetylglucosamine transmembrane transporter activity"/>
    <property type="evidence" value="ECO:0007669"/>
    <property type="project" value="TreeGrafter"/>
</dbReference>
<dbReference type="InterPro" id="IPR037185">
    <property type="entry name" value="EmrE-like"/>
</dbReference>
<feature type="non-terminal residue" evidence="8">
    <location>
        <position position="1"/>
    </location>
</feature>
<dbReference type="GO" id="GO:0000139">
    <property type="term" value="C:Golgi membrane"/>
    <property type="evidence" value="ECO:0007669"/>
    <property type="project" value="TreeGrafter"/>
</dbReference>
<feature type="transmembrane region" description="Helical" evidence="7">
    <location>
        <begin position="289"/>
        <end position="306"/>
    </location>
</feature>
<protein>
    <submittedName>
        <fullName evidence="8">UAA transporter</fullName>
    </submittedName>
</protein>
<evidence type="ECO:0000256" key="1">
    <source>
        <dbReference type="ARBA" id="ARBA00004127"/>
    </source>
</evidence>
<dbReference type="GO" id="GO:0005789">
    <property type="term" value="C:endoplasmic reticulum membrane"/>
    <property type="evidence" value="ECO:0007669"/>
    <property type="project" value="TreeGrafter"/>
</dbReference>